<protein>
    <submittedName>
        <fullName evidence="2">GNAT family N-acetyltransferase</fullName>
    </submittedName>
</protein>
<dbReference type="PANTHER" id="PTHR43792:SF1">
    <property type="entry name" value="N-ACETYLTRANSFERASE DOMAIN-CONTAINING PROTEIN"/>
    <property type="match status" value="1"/>
</dbReference>
<proteinExistence type="predicted"/>
<dbReference type="Gene3D" id="3.40.630.30">
    <property type="match status" value="1"/>
</dbReference>
<name>A0A942UVS0_9FIRM</name>
<dbReference type="RefSeq" id="WP_203366873.1">
    <property type="nucleotide sequence ID" value="NZ_WSFT01000039.1"/>
</dbReference>
<comment type="caution">
    <text evidence="2">The sequence shown here is derived from an EMBL/GenBank/DDBJ whole genome shotgun (WGS) entry which is preliminary data.</text>
</comment>
<gene>
    <name evidence="2" type="ORF">GOQ27_10765</name>
</gene>
<dbReference type="Pfam" id="PF13302">
    <property type="entry name" value="Acetyltransf_3"/>
    <property type="match status" value="1"/>
</dbReference>
<dbReference type="AlphaFoldDB" id="A0A942UVS0"/>
<dbReference type="InterPro" id="IPR016181">
    <property type="entry name" value="Acyl_CoA_acyltransferase"/>
</dbReference>
<dbReference type="InterPro" id="IPR000182">
    <property type="entry name" value="GNAT_dom"/>
</dbReference>
<organism evidence="2 3">
    <name type="scientific">Anaeromonas frigoriresistens</name>
    <dbReference type="NCBI Taxonomy" id="2683708"/>
    <lineage>
        <taxon>Bacteria</taxon>
        <taxon>Bacillati</taxon>
        <taxon>Bacillota</taxon>
        <taxon>Tissierellia</taxon>
        <taxon>Tissierellales</taxon>
        <taxon>Thermohalobacteraceae</taxon>
        <taxon>Anaeromonas</taxon>
    </lineage>
</organism>
<dbReference type="Proteomes" id="UP000724672">
    <property type="component" value="Unassembled WGS sequence"/>
</dbReference>
<feature type="domain" description="N-acetyltransferase" evidence="1">
    <location>
        <begin position="9"/>
        <end position="166"/>
    </location>
</feature>
<dbReference type="CDD" id="cd04301">
    <property type="entry name" value="NAT_SF"/>
    <property type="match status" value="1"/>
</dbReference>
<dbReference type="PROSITE" id="PS51186">
    <property type="entry name" value="GNAT"/>
    <property type="match status" value="1"/>
</dbReference>
<evidence type="ECO:0000313" key="2">
    <source>
        <dbReference type="EMBL" id="MBS4538950.1"/>
    </source>
</evidence>
<evidence type="ECO:0000259" key="1">
    <source>
        <dbReference type="PROSITE" id="PS51186"/>
    </source>
</evidence>
<sequence>MKIYETDRLYLRTLNIEDIDSVMSFWGDEEVMKYCGGAGNREQEMKSLKFYINLQKEKGHSPYAIILKENNEVIGVCGFNPPDNNEDIELVYHFAKGYWGKGYATEAAIACVNYARKYLNRDTIVAFIDPSNKSSENILIKLGFIFKGVKWHGGSKNEDLYFELTL</sequence>
<accession>A0A942UVS0</accession>
<keyword evidence="3" id="KW-1185">Reference proteome</keyword>
<reference evidence="2" key="1">
    <citation type="submission" date="2019-12" db="EMBL/GenBank/DDBJ databases">
        <title>Clostridiaceae gen. nov. sp. nov., isolated from sediment in Xinjiang, China.</title>
        <authorList>
            <person name="Zhang R."/>
        </authorList>
    </citation>
    <scope>NUCLEOTIDE SEQUENCE</scope>
    <source>
        <strain evidence="2">D2Q-11</strain>
    </source>
</reference>
<dbReference type="SUPFAM" id="SSF55729">
    <property type="entry name" value="Acyl-CoA N-acyltransferases (Nat)"/>
    <property type="match status" value="1"/>
</dbReference>
<dbReference type="EMBL" id="WSFT01000039">
    <property type="protein sequence ID" value="MBS4538950.1"/>
    <property type="molecule type" value="Genomic_DNA"/>
</dbReference>
<dbReference type="GO" id="GO:0016747">
    <property type="term" value="F:acyltransferase activity, transferring groups other than amino-acyl groups"/>
    <property type="evidence" value="ECO:0007669"/>
    <property type="project" value="InterPro"/>
</dbReference>
<dbReference type="PANTHER" id="PTHR43792">
    <property type="entry name" value="GNAT FAMILY, PUTATIVE (AFU_ORTHOLOGUE AFUA_3G00765)-RELATED-RELATED"/>
    <property type="match status" value="1"/>
</dbReference>
<evidence type="ECO:0000313" key="3">
    <source>
        <dbReference type="Proteomes" id="UP000724672"/>
    </source>
</evidence>
<dbReference type="InterPro" id="IPR051531">
    <property type="entry name" value="N-acetyltransferase"/>
</dbReference>